<reference evidence="1 2" key="1">
    <citation type="submission" date="2016-10" db="EMBL/GenBank/DDBJ databases">
        <title>Complete genome sequences of three Cupriavidus strains isolated from various Malaysian environments.</title>
        <authorList>
            <person name="Abdullah A.A.-A."/>
            <person name="Shafie N.A.H."/>
            <person name="Lau N.S."/>
        </authorList>
    </citation>
    <scope>NUCLEOTIDE SEQUENCE [LARGE SCALE GENOMIC DNA]</scope>
    <source>
        <strain evidence="1 2">USMAA1020</strain>
    </source>
</reference>
<gene>
    <name evidence="1" type="ORF">BKK80_33130</name>
</gene>
<protein>
    <submittedName>
        <fullName evidence="1">Uncharacterized protein</fullName>
    </submittedName>
</protein>
<organism evidence="1 2">
    <name type="scientific">Cupriavidus malaysiensis</name>
    <dbReference type="NCBI Taxonomy" id="367825"/>
    <lineage>
        <taxon>Bacteria</taxon>
        <taxon>Pseudomonadati</taxon>
        <taxon>Pseudomonadota</taxon>
        <taxon>Betaproteobacteria</taxon>
        <taxon>Burkholderiales</taxon>
        <taxon>Burkholderiaceae</taxon>
        <taxon>Cupriavidus</taxon>
    </lineage>
</organism>
<dbReference type="Proteomes" id="UP000177515">
    <property type="component" value="Chromosome 2"/>
</dbReference>
<keyword evidence="2" id="KW-1185">Reference proteome</keyword>
<evidence type="ECO:0000313" key="2">
    <source>
        <dbReference type="Proteomes" id="UP000177515"/>
    </source>
</evidence>
<name>A0ABM6FEU8_9BURK</name>
<accession>A0ABM6FEU8</accession>
<evidence type="ECO:0000313" key="1">
    <source>
        <dbReference type="EMBL" id="AOZ10427.1"/>
    </source>
</evidence>
<sequence length="64" mass="7102">MGKRWHALACVAVELERLAHDKADVTAQMPGGMVGGTMIERCVPVRGRRMDTAVLCAAQRWHAW</sequence>
<dbReference type="EMBL" id="CP017755">
    <property type="protein sequence ID" value="AOZ10427.1"/>
    <property type="molecule type" value="Genomic_DNA"/>
</dbReference>
<proteinExistence type="predicted"/>